<keyword evidence="6" id="KW-0206">Cytoskeleton</keyword>
<feature type="compositionally biased region" description="Basic and acidic residues" evidence="8">
    <location>
        <begin position="2914"/>
        <end position="2932"/>
    </location>
</feature>
<feature type="region of interest" description="Disordered" evidence="8">
    <location>
        <begin position="1216"/>
        <end position="1235"/>
    </location>
</feature>
<feature type="compositionally biased region" description="Polar residues" evidence="8">
    <location>
        <begin position="1327"/>
        <end position="1336"/>
    </location>
</feature>
<dbReference type="Proteomes" id="UP000005226">
    <property type="component" value="Chromosome 4"/>
</dbReference>
<feature type="region of interest" description="Disordered" evidence="8">
    <location>
        <begin position="860"/>
        <end position="893"/>
    </location>
</feature>
<feature type="region of interest" description="Disordered" evidence="8">
    <location>
        <begin position="474"/>
        <end position="551"/>
    </location>
</feature>
<evidence type="ECO:0000256" key="1">
    <source>
        <dbReference type="ARBA" id="ARBA00004245"/>
    </source>
</evidence>
<feature type="compositionally biased region" description="Low complexity" evidence="8">
    <location>
        <begin position="2221"/>
        <end position="2234"/>
    </location>
</feature>
<gene>
    <name evidence="10" type="primary">tacc2</name>
</gene>
<keyword evidence="3" id="KW-0963">Cytoplasm</keyword>
<accession>A0A674MLS7</accession>
<evidence type="ECO:0000256" key="3">
    <source>
        <dbReference type="ARBA" id="ARBA00022490"/>
    </source>
</evidence>
<dbReference type="InterPro" id="IPR007707">
    <property type="entry name" value="TACC_C"/>
</dbReference>
<proteinExistence type="inferred from homology"/>
<dbReference type="Pfam" id="PF05010">
    <property type="entry name" value="TACC_C"/>
    <property type="match status" value="1"/>
</dbReference>
<feature type="compositionally biased region" description="Basic and acidic residues" evidence="8">
    <location>
        <begin position="1414"/>
        <end position="1442"/>
    </location>
</feature>
<evidence type="ECO:0000256" key="8">
    <source>
        <dbReference type="SAM" id="MobiDB-lite"/>
    </source>
</evidence>
<reference evidence="10 11" key="1">
    <citation type="journal article" date="2011" name="Genome Biol. Evol.">
        <title>Integration of the genetic map and genome assembly of fugu facilitates insights into distinct features of genome evolution in teleosts and mammals.</title>
        <authorList>
            <person name="Kai W."/>
            <person name="Kikuchi K."/>
            <person name="Tohari S."/>
            <person name="Chew A.K."/>
            <person name="Tay A."/>
            <person name="Fujiwara A."/>
            <person name="Hosoya S."/>
            <person name="Suetake H."/>
            <person name="Naruse K."/>
            <person name="Brenner S."/>
            <person name="Suzuki Y."/>
            <person name="Venkatesh B."/>
        </authorList>
    </citation>
    <scope>NUCLEOTIDE SEQUENCE [LARGE SCALE GENOMIC DNA]</scope>
</reference>
<dbReference type="GO" id="GO:0007097">
    <property type="term" value="P:nuclear migration"/>
    <property type="evidence" value="ECO:0007669"/>
    <property type="project" value="TreeGrafter"/>
</dbReference>
<feature type="compositionally biased region" description="Basic residues" evidence="8">
    <location>
        <begin position="2597"/>
        <end position="2614"/>
    </location>
</feature>
<dbReference type="InParanoid" id="A0A674MLS7"/>
<evidence type="ECO:0000256" key="2">
    <source>
        <dbReference type="ARBA" id="ARBA00009423"/>
    </source>
</evidence>
<feature type="region of interest" description="Disordered" evidence="8">
    <location>
        <begin position="1793"/>
        <end position="1821"/>
    </location>
</feature>
<evidence type="ECO:0000256" key="6">
    <source>
        <dbReference type="ARBA" id="ARBA00023212"/>
    </source>
</evidence>
<feature type="domain" description="Transforming acidic coiled-coil-containing protein C-terminal" evidence="9">
    <location>
        <begin position="3041"/>
        <end position="3238"/>
    </location>
</feature>
<dbReference type="InterPro" id="IPR039915">
    <property type="entry name" value="TACC"/>
</dbReference>
<feature type="compositionally biased region" description="Basic and acidic residues" evidence="8">
    <location>
        <begin position="2069"/>
        <end position="2089"/>
    </location>
</feature>
<keyword evidence="4" id="KW-0597">Phosphoprotein</keyword>
<feature type="compositionally biased region" description="Polar residues" evidence="8">
    <location>
        <begin position="2365"/>
        <end position="2376"/>
    </location>
</feature>
<feature type="region of interest" description="Disordered" evidence="8">
    <location>
        <begin position="1366"/>
        <end position="1517"/>
    </location>
</feature>
<comment type="subcellular location">
    <subcellularLocation>
        <location evidence="1">Cytoplasm</location>
        <location evidence="1">Cytoskeleton</location>
    </subcellularLocation>
</comment>
<feature type="compositionally biased region" description="Basic and acidic residues" evidence="8">
    <location>
        <begin position="2117"/>
        <end position="2134"/>
    </location>
</feature>
<feature type="compositionally biased region" description="Polar residues" evidence="8">
    <location>
        <begin position="20"/>
        <end position="31"/>
    </location>
</feature>
<sequence length="3244" mass="351088">MGNESSTAEASAEVPAESLTCRTDSPSSQKNLPLPPVLSDIPVLTGVEENIEAGEQDDTEELEFPHDLLPSLDFSSELNIWESSLGRAEISSEEEKHEQVNPLLAGLQHHMEVCQPLVVLDTRPYDCNPVHTDTEPSPWPNIASPHPVTQPLSLPPSKELDRELQEAFQECEEQMASLGILGVTETLATTPEDVEGLWGKTGEDPVNRTESSSLARGEVQPAQSSEGHGNAGTHGRSYPANSQKDTDGFSFRNYILGISSKVKVSETESEIKTTQSADDCLTEIKQERKTEFDTQVKMPHLSELERKHLWNETQTETVALNEKDRHGDYNVAIKENTTPVCTKETLLGIVEATESKKDGLDETRSAVKDGDSVLATQEGSNLQIKETGTLSQMHSEEQTEVNTCSELEKKPKKGKKKSRKKKKTVRAKEDLRPVSPPSVITHSASVTNVQLLTQKVLPNVTCAQQPDNVVNYRQQLSPGEKPSPSPPLSSPSSGADHLTYLTHSPASRQAPLQGPPQSDDHNHTSCSVNHCTEENTQDDRNGNAGVINSQNIPPTCLQTTAVCPSASSDQGSDAEMQDAVVTNRAVRPPQKDHRPPLDSQACVGEDGVKSALEEAVVAVAALPLTTPTMRVLIESKGESVRRDSLKGVATVAFTEGEKAGGEESLKGKDNCVSDGVGTEKGRLLDGPQLSIIPSQETCSLAFSATGQHTPKESCSSKMPHNVVEAETKGQRNICNTDIEISSPEGQAGGKEALFLEAVSSTTPCGLLTGPDCLDHSVVSLEAAEEGGEGDMKHKGGLASEHIIFSQPEGSVGGVSSAETEMCPPTDVAESLLKPQYWSEQIPTITESLCIEKDHSSQCWQEQQNAADLPPSAPSERSSNRTNGELRTEGNRNVISVEAQPSLDGTCEESSITQEEKTRIHVIPLPQTTSARTSIKQESNDIQQVAPECGTFEARTAKASFEDQVQVLKGKQAMSSVGLHVCDYSGSKNKMHFEDVKNLPVLATDFDSLPPLTVRESLQHPVVETSYIFQDFLNNNKAEISTSVADRKDEPPSQRPPGGEPGIKDLRINLDDNSNLKTNTLDSKSMDETHSELLQCTSNKNQNDEEYLALTQNAICEPDHLKVQPLPDNVLNLLGAEEESDNLPVESELPLSLPAEGDVPVDLEKSESSQNLPFCPAPPAAGDDDACRHLENVFTEVSDLQLDLVTSAAAEIATITHTDAQPPTQLDGPTLSGRDPSDPLKATFEDNVYLQEDTAASDMAASRQLISASEQSASDHAFVLQPSGPMLNHLEVIADCNISTPEKTDAFKADGGVMEVPGTESGELSMMSVPQSDIGNRNDTAETDILINKCMINDIMVESVSPGMAKTEAHGVISQPPPESDFTKVVCEPPTKDDLNKSSRSPRSDLPGDECGQDTVKEKSAAEDETYGGKRWVEGSTDNRQETDNNGLEMGKTPQQTNGQDNEAFEEVSGQNTESLLDDTKKEGKTYDNASDSPVKTSSFSDSHPEAPENSAEGQTGRESAYDKCFCQNLTETLQCSSERDPLQSDAVPAQAQSNCLAPQQALFPGINLVAEKSDSFVGNSGLFGSQTEAMIDAAKRDDGTEASQVCFSHLASISNDDGLDSERSAIADVSRKLDSYHVGDGKLRLDENKLPSLSVGGTADLLPGTELLSELGGKGQEETNPPAVCHEAPETSTSTDISVVPASQEYESFPVCTSEVSAVSDDIYTETLKSGNEAKGGHTCTLPESVWQRETVDEKDPTAAKSNSSDTEECEIPHTVGESLDLQSLIVTPSTQNDVGAAAPAKCSTEENTAGAKHSAVSEKRAIKKEGMETKAIEDLQEDSGPGAIKVSDFSVYGSSPTTEATGCNTEEGVGALKAVEHHDSLEFKRTDVISVSSVISSKCSTDSSRPVALPTQSETICDQTVFSKSEDTVVVDPVVAPPEDGSLPKVPSCDATAEQKTVNTETQDVSETIAAELRAQGQSTVWIEALKEAAACCQSKHQNTMVISSPLPSLESPQLDFHTPTEEVQEEIPPQPEVVEPSALPESLKSTELPEPTQPSQSTKGELQTESDESKLTDQIQKEDLPPRERSDVPPQTIASSQVVEDASEPEPANSTPEFLDAHKDEKPEPPGTREPEPLITEAPEGEVAEATGEQSLKFGTEAFPEPSEVLPDSRPSHADCPQPLASKRHILSALPPHLHDTDGFPAPLERPTPAPLPTPPASPSALASSAAPTADPCVHPASVPCHPALRSSDSDGAFETPEATTPVKTASPTEPRNQDLPSEKVSDVLAHDTVCDLTSDDLPLNASPIVFDEDKPIAASGTYNIELLATEGTGHTLTRSLSLQGGELDNTGLLDGSTAEDFRPHSESFSVGTESTPGTLLRPKKVRPSSLKKKPLLRQHSNPESPRAASSGSTPEIKKQTKAQIATPQDEVEASATLSPGGTLRKTRKSRVETPPPVPEEKSINQETPVITALPLCQEEIPPPESPPGKRESPIPPTSSYKWDPDNFENIDPFKTGGSKIANSPILSRKDPVCAPITPPPVNPCVSEAELCVAAPSESGSNPEEQPIIPKNQSVRLEFDYAEENSETSHQASSEPKKVGKKPGGKMPLRKPKLGLKKAPAAQTEQLDNNPPVVHNGNEEAIPVPTASYNFEPDKWEDPNYNPFVSKKCISNSPKLPRPSYCFDPNNFDDSLDPFRSSNMINNSPPKASASFEISSNDYENDNDNDNIGELEDQNQNKPAKKKKTPIKSNTFRVKRSPKKTPLSSPSQDAESPDEPQSHLQDDHATDEEKLASSTSHKWASLHDADLDSVQHDFPEPCDLTSFVNENSLSPPAPVQDYEIEYMEKIGSSSAPLSVNKPSLYLKLDSVSDNFSKNRGPHGSEPSSPCTGSFEEMEAQITAGMKTPVLSSRAGPEGSAGDKGRKRESEALNTERNEQGPLEAHVPEQALPDSLSECDDPLQYLEPDLAETNPTAFAQKLQEELVLAALRIEALQVAKSISQCPSLSTVTPQRRDVVSSMENAVSKSCLYSRPTDYIEGESPHLPKDLDHSLGIAREEVVSKEKEVLEWKRKYEDSRQEVMEMRRIVAEYEKTIAQMIEDDQKEKSLSHHTIQQLIMEKDQALADLNSVEKSLADLFRRYEKMKDVLEGFRKNEDVLKKCAQEYLSRVRKEEQRYQALKIHAEEKLDKANADIAHVRVKAKQEQVAYQASLRKEQMKVDSLERTLEQKNREIEELTKICDELIAKMGKS</sequence>
<evidence type="ECO:0000256" key="4">
    <source>
        <dbReference type="ARBA" id="ARBA00022553"/>
    </source>
</evidence>
<feature type="region of interest" description="Disordered" evidence="8">
    <location>
        <begin position="1746"/>
        <end position="1772"/>
    </location>
</feature>
<feature type="compositionally biased region" description="Low complexity" evidence="8">
    <location>
        <begin position="2005"/>
        <end position="2016"/>
    </location>
</feature>
<feature type="region of interest" description="Disordered" evidence="8">
    <location>
        <begin position="2577"/>
        <end position="2796"/>
    </location>
</feature>
<feature type="compositionally biased region" description="Polar residues" evidence="8">
    <location>
        <begin position="2055"/>
        <end position="2065"/>
    </location>
</feature>
<reference evidence="10" key="3">
    <citation type="submission" date="2025-09" db="UniProtKB">
        <authorList>
            <consortium name="Ensembl"/>
        </authorList>
    </citation>
    <scope>IDENTIFICATION</scope>
</reference>
<feature type="region of interest" description="Disordered" evidence="8">
    <location>
        <begin position="1040"/>
        <end position="1066"/>
    </location>
</feature>
<feature type="region of interest" description="Disordered" evidence="8">
    <location>
        <begin position="2341"/>
        <end position="2524"/>
    </location>
</feature>
<evidence type="ECO:0000256" key="7">
    <source>
        <dbReference type="SAM" id="Coils"/>
    </source>
</evidence>
<feature type="compositionally biased region" description="Acidic residues" evidence="8">
    <location>
        <begin position="2717"/>
        <end position="2731"/>
    </location>
</feature>
<dbReference type="Ensembl" id="ENSTRUT00000065616.1">
    <property type="protein sequence ID" value="ENSTRUP00000062066.1"/>
    <property type="gene ID" value="ENSTRUG00000010938.3"/>
</dbReference>
<feature type="region of interest" description="Disordered" evidence="8">
    <location>
        <begin position="2005"/>
        <end position="2283"/>
    </location>
</feature>
<feature type="region of interest" description="Disordered" evidence="8">
    <location>
        <begin position="1314"/>
        <end position="1336"/>
    </location>
</feature>
<feature type="coiled-coil region" evidence="7">
    <location>
        <begin position="3054"/>
        <end position="3240"/>
    </location>
</feature>
<feature type="compositionally biased region" description="Polar residues" evidence="8">
    <location>
        <begin position="1487"/>
        <end position="1501"/>
    </location>
</feature>
<evidence type="ECO:0000313" key="11">
    <source>
        <dbReference type="Proteomes" id="UP000005226"/>
    </source>
</evidence>
<evidence type="ECO:0000259" key="9">
    <source>
        <dbReference type="Pfam" id="PF05010"/>
    </source>
</evidence>
<feature type="compositionally biased region" description="Basic and acidic residues" evidence="8">
    <location>
        <begin position="2774"/>
        <end position="2789"/>
    </location>
</feature>
<name>A0A674MLS7_TAKRU</name>
<dbReference type="OMA" id="PIICEAS"/>
<dbReference type="Gene3D" id="1.20.5.1700">
    <property type="match status" value="1"/>
</dbReference>
<dbReference type="GO" id="GO:0021987">
    <property type="term" value="P:cerebral cortex development"/>
    <property type="evidence" value="ECO:0007669"/>
    <property type="project" value="TreeGrafter"/>
</dbReference>
<dbReference type="GO" id="GO:0005737">
    <property type="term" value="C:cytoplasm"/>
    <property type="evidence" value="ECO:0007669"/>
    <property type="project" value="TreeGrafter"/>
</dbReference>
<feature type="region of interest" description="Disordered" evidence="8">
    <location>
        <begin position="2866"/>
        <end position="2955"/>
    </location>
</feature>
<feature type="compositionally biased region" description="Basic and acidic residues" evidence="8">
    <location>
        <begin position="531"/>
        <end position="541"/>
    </location>
</feature>
<reference evidence="10" key="2">
    <citation type="submission" date="2025-08" db="UniProtKB">
        <authorList>
            <consortium name="Ensembl"/>
        </authorList>
    </citation>
    <scope>IDENTIFICATION</scope>
</reference>
<feature type="compositionally biased region" description="Basic residues" evidence="8">
    <location>
        <begin position="2380"/>
        <end position="2395"/>
    </location>
</feature>
<dbReference type="GeneTree" id="ENSGT00940000157052"/>
<feature type="compositionally biased region" description="Polar residues" evidence="8">
    <location>
        <begin position="2260"/>
        <end position="2273"/>
    </location>
</feature>
<feature type="compositionally biased region" description="Basic residues" evidence="8">
    <location>
        <begin position="410"/>
        <end position="425"/>
    </location>
</feature>
<feature type="region of interest" description="Disordered" evidence="8">
    <location>
        <begin position="1671"/>
        <end position="1697"/>
    </location>
</feature>
<organism evidence="10 11">
    <name type="scientific">Takifugu rubripes</name>
    <name type="common">Japanese pufferfish</name>
    <name type="synonym">Fugu rubripes</name>
    <dbReference type="NCBI Taxonomy" id="31033"/>
    <lineage>
        <taxon>Eukaryota</taxon>
        <taxon>Metazoa</taxon>
        <taxon>Chordata</taxon>
        <taxon>Craniata</taxon>
        <taxon>Vertebrata</taxon>
        <taxon>Euteleostomi</taxon>
        <taxon>Actinopterygii</taxon>
        <taxon>Neopterygii</taxon>
        <taxon>Teleostei</taxon>
        <taxon>Neoteleostei</taxon>
        <taxon>Acanthomorphata</taxon>
        <taxon>Eupercaria</taxon>
        <taxon>Tetraodontiformes</taxon>
        <taxon>Tetradontoidea</taxon>
        <taxon>Tetraodontidae</taxon>
        <taxon>Takifugu</taxon>
    </lineage>
</organism>
<dbReference type="PANTHER" id="PTHR13924">
    <property type="entry name" value="TRANSFORMING ACIDIC COILED-COIL CONTAINING PROTEIN 1/2"/>
    <property type="match status" value="1"/>
</dbReference>
<dbReference type="GO" id="GO:0007052">
    <property type="term" value="P:mitotic spindle organization"/>
    <property type="evidence" value="ECO:0007669"/>
    <property type="project" value="InterPro"/>
</dbReference>
<feature type="region of interest" description="Disordered" evidence="8">
    <location>
        <begin position="378"/>
        <end position="439"/>
    </location>
</feature>
<feature type="compositionally biased region" description="Polar residues" evidence="8">
    <location>
        <begin position="2397"/>
        <end position="2412"/>
    </location>
</feature>
<protein>
    <submittedName>
        <fullName evidence="10">Uncharacterized LOC101063639</fullName>
    </submittedName>
</protein>
<feature type="compositionally biased region" description="Polar residues" evidence="8">
    <location>
        <begin position="2694"/>
        <end position="2714"/>
    </location>
</feature>
<keyword evidence="11" id="KW-1185">Reference proteome</keyword>
<evidence type="ECO:0000256" key="5">
    <source>
        <dbReference type="ARBA" id="ARBA00023054"/>
    </source>
</evidence>
<feature type="region of interest" description="Disordered" evidence="8">
    <location>
        <begin position="195"/>
        <end position="245"/>
    </location>
</feature>
<comment type="similarity">
    <text evidence="2">Belongs to the TACC family.</text>
</comment>
<feature type="region of interest" description="Disordered" evidence="8">
    <location>
        <begin position="1"/>
        <end position="39"/>
    </location>
</feature>
<dbReference type="PANTHER" id="PTHR13924:SF11">
    <property type="entry name" value="TRANSFORMING ACIDIC COILED-COIL-CONTAINING PROTEIN 2"/>
    <property type="match status" value="1"/>
</dbReference>
<keyword evidence="5 7" id="KW-0175">Coiled coil</keyword>
<feature type="compositionally biased region" description="Pro residues" evidence="8">
    <location>
        <begin position="2206"/>
        <end position="2220"/>
    </location>
</feature>
<feature type="compositionally biased region" description="Polar residues" evidence="8">
    <location>
        <begin position="378"/>
        <end position="393"/>
    </location>
</feature>
<dbReference type="GO" id="GO:0005856">
    <property type="term" value="C:cytoskeleton"/>
    <property type="evidence" value="ECO:0007669"/>
    <property type="project" value="UniProtKB-SubCell"/>
</dbReference>
<dbReference type="FunFam" id="1.20.5.1700:FF:000001">
    <property type="entry name" value="Transforming acidic coiled-coil-containing protein 1 isoform 2"/>
    <property type="match status" value="1"/>
</dbReference>
<evidence type="ECO:0000313" key="10">
    <source>
        <dbReference type="Ensembl" id="ENSTRUP00000062066.1"/>
    </source>
</evidence>